<name>A0ABT0G5L3_9ACTN</name>
<evidence type="ECO:0000256" key="11">
    <source>
        <dbReference type="ARBA" id="ARBA00022777"/>
    </source>
</evidence>
<evidence type="ECO:0000256" key="3">
    <source>
        <dbReference type="ARBA" id="ARBA00001946"/>
    </source>
</evidence>
<evidence type="ECO:0000256" key="9">
    <source>
        <dbReference type="ARBA" id="ARBA00022692"/>
    </source>
</evidence>
<proteinExistence type="predicted"/>
<dbReference type="InterPro" id="IPR050980">
    <property type="entry name" value="2C_sensor_his_kinase"/>
</dbReference>
<dbReference type="SMART" id="SM00388">
    <property type="entry name" value="HisKA"/>
    <property type="match status" value="1"/>
</dbReference>
<keyword evidence="10" id="KW-0547">Nucleotide-binding</keyword>
<comment type="subcellular location">
    <subcellularLocation>
        <location evidence="4">Cell membrane</location>
        <topology evidence="4">Multi-pass membrane protein</topology>
    </subcellularLocation>
</comment>
<evidence type="ECO:0000256" key="6">
    <source>
        <dbReference type="ARBA" id="ARBA00022475"/>
    </source>
</evidence>
<dbReference type="InterPro" id="IPR003594">
    <property type="entry name" value="HATPase_dom"/>
</dbReference>
<evidence type="ECO:0000256" key="21">
    <source>
        <dbReference type="ARBA" id="ARBA00040454"/>
    </source>
</evidence>
<evidence type="ECO:0000256" key="1">
    <source>
        <dbReference type="ARBA" id="ARBA00000085"/>
    </source>
</evidence>
<evidence type="ECO:0000256" key="22">
    <source>
        <dbReference type="ARBA" id="ARBA00041776"/>
    </source>
</evidence>
<keyword evidence="13" id="KW-0067">ATP-binding</keyword>
<evidence type="ECO:0000256" key="16">
    <source>
        <dbReference type="ARBA" id="ARBA00022989"/>
    </source>
</evidence>
<dbReference type="GO" id="GO:0016301">
    <property type="term" value="F:kinase activity"/>
    <property type="evidence" value="ECO:0007669"/>
    <property type="project" value="UniProtKB-KW"/>
</dbReference>
<dbReference type="SMART" id="SM00304">
    <property type="entry name" value="HAMP"/>
    <property type="match status" value="1"/>
</dbReference>
<dbReference type="PANTHER" id="PTHR44936">
    <property type="entry name" value="SENSOR PROTEIN CREC"/>
    <property type="match status" value="1"/>
</dbReference>
<keyword evidence="20" id="KW-0464">Manganese</keyword>
<evidence type="ECO:0000256" key="19">
    <source>
        <dbReference type="ARBA" id="ARBA00023026"/>
    </source>
</evidence>
<keyword evidence="7" id="KW-0597">Phosphoprotein</keyword>
<evidence type="ECO:0000259" key="24">
    <source>
        <dbReference type="PROSITE" id="PS50109"/>
    </source>
</evidence>
<dbReference type="Pfam" id="PF00512">
    <property type="entry name" value="HisKA"/>
    <property type="match status" value="1"/>
</dbReference>
<keyword evidence="11 26" id="KW-0418">Kinase</keyword>
<dbReference type="EC" id="2.7.13.3" evidence="5"/>
<evidence type="ECO:0000256" key="20">
    <source>
        <dbReference type="ARBA" id="ARBA00023211"/>
    </source>
</evidence>
<comment type="cofactor">
    <cofactor evidence="2">
        <name>Mn(2+)</name>
        <dbReference type="ChEBI" id="CHEBI:29035"/>
    </cofactor>
</comment>
<dbReference type="InterPro" id="IPR005467">
    <property type="entry name" value="His_kinase_dom"/>
</dbReference>
<dbReference type="Proteomes" id="UP001317259">
    <property type="component" value="Unassembled WGS sequence"/>
</dbReference>
<dbReference type="InterPro" id="IPR003660">
    <property type="entry name" value="HAMP_dom"/>
</dbReference>
<comment type="caution">
    <text evidence="26">The sequence shown here is derived from an EMBL/GenBank/DDBJ whole genome shotgun (WGS) entry which is preliminary data.</text>
</comment>
<dbReference type="PROSITE" id="PS50109">
    <property type="entry name" value="HIS_KIN"/>
    <property type="match status" value="1"/>
</dbReference>
<dbReference type="PRINTS" id="PR00344">
    <property type="entry name" value="BCTRLSENSOR"/>
</dbReference>
<dbReference type="SUPFAM" id="SSF55874">
    <property type="entry name" value="ATPase domain of HSP90 chaperone/DNA topoisomerase II/histidine kinase"/>
    <property type="match status" value="1"/>
</dbReference>
<dbReference type="InterPro" id="IPR036097">
    <property type="entry name" value="HisK_dim/P_sf"/>
</dbReference>
<evidence type="ECO:0000256" key="7">
    <source>
        <dbReference type="ARBA" id="ARBA00022553"/>
    </source>
</evidence>
<evidence type="ECO:0000313" key="26">
    <source>
        <dbReference type="EMBL" id="MCK2219865.1"/>
    </source>
</evidence>
<evidence type="ECO:0000256" key="10">
    <source>
        <dbReference type="ARBA" id="ARBA00022741"/>
    </source>
</evidence>
<comment type="cofactor">
    <cofactor evidence="3">
        <name>Mg(2+)</name>
        <dbReference type="ChEBI" id="CHEBI:18420"/>
    </cofactor>
</comment>
<evidence type="ECO:0000256" key="8">
    <source>
        <dbReference type="ARBA" id="ARBA00022679"/>
    </source>
</evidence>
<dbReference type="Pfam" id="PF02518">
    <property type="entry name" value="HATPase_c"/>
    <property type="match status" value="1"/>
</dbReference>
<keyword evidence="17" id="KW-0902">Two-component regulatory system</keyword>
<dbReference type="InterPro" id="IPR003661">
    <property type="entry name" value="HisK_dim/P_dom"/>
</dbReference>
<dbReference type="EMBL" id="JAKRKC020000002">
    <property type="protein sequence ID" value="MCK2219865.1"/>
    <property type="molecule type" value="Genomic_DNA"/>
</dbReference>
<evidence type="ECO:0000256" key="23">
    <source>
        <dbReference type="SAM" id="Phobius"/>
    </source>
</evidence>
<dbReference type="CDD" id="cd00082">
    <property type="entry name" value="HisKA"/>
    <property type="match status" value="1"/>
</dbReference>
<keyword evidence="15" id="KW-0904">Protein phosphatase</keyword>
<keyword evidence="8" id="KW-0808">Transferase</keyword>
<evidence type="ECO:0000256" key="14">
    <source>
        <dbReference type="ARBA" id="ARBA00022842"/>
    </source>
</evidence>
<dbReference type="CDD" id="cd06225">
    <property type="entry name" value="HAMP"/>
    <property type="match status" value="1"/>
</dbReference>
<dbReference type="InterPro" id="IPR036890">
    <property type="entry name" value="HATPase_C_sf"/>
</dbReference>
<evidence type="ECO:0000256" key="15">
    <source>
        <dbReference type="ARBA" id="ARBA00022912"/>
    </source>
</evidence>
<sequence length="412" mass="41914">MRRWLALLVAATTSLVLVALLVPMALLIRAVAANGAMERATAAAGSVAVAAGTPDLAVAVEQVARPVTVFLPDGGTLGAPAPRSAAVRLAATGRSVTAEAGGGREVLVSAQSPQGTAVIRVFVSDAELMRGVREAWAALLVLGLALVVLGIVLADRLALAVTRPVDGLARVSHRLAGGDLAARAEPGGPPEVRSVALALNHLAGRIDALLAAERESVADLSHRLRTPLTGLRLDAEALRDPEEAARLQARVDALERAVSAVITEARQRTAGRGSCEAGAVVRERVRFWSVLAEDQGREVAVSLPDGPLPVAVGAEELAAVVDALLGNVFAHTPEGAALSVRLARHPEGALLTVRDAGPGFEPALLERGTSGGGSTGLGLDIVRRTAESSGGRLEVSAAEGGGARVEVVLGAA</sequence>
<evidence type="ECO:0000256" key="12">
    <source>
        <dbReference type="ARBA" id="ARBA00022801"/>
    </source>
</evidence>
<evidence type="ECO:0000313" key="27">
    <source>
        <dbReference type="Proteomes" id="UP001317259"/>
    </source>
</evidence>
<reference evidence="26 27" key="1">
    <citation type="submission" date="2022-04" db="EMBL/GenBank/DDBJ databases">
        <title>Genome draft of Actinomadura sp. ATCC 31491.</title>
        <authorList>
            <person name="Shi X."/>
            <person name="Du Y."/>
        </authorList>
    </citation>
    <scope>NUCLEOTIDE SEQUENCE [LARGE SCALE GENOMIC DNA]</scope>
    <source>
        <strain evidence="26 27">ATCC 31491</strain>
    </source>
</reference>
<evidence type="ECO:0000256" key="2">
    <source>
        <dbReference type="ARBA" id="ARBA00001936"/>
    </source>
</evidence>
<keyword evidence="16 23" id="KW-1133">Transmembrane helix</keyword>
<feature type="domain" description="Histidine kinase" evidence="24">
    <location>
        <begin position="219"/>
        <end position="412"/>
    </location>
</feature>
<accession>A0ABT0G5L3</accession>
<dbReference type="Gene3D" id="1.10.287.130">
    <property type="match status" value="1"/>
</dbReference>
<protein>
    <recommendedName>
        <fullName evidence="21">Signal transduction histidine-protein kinase/phosphatase MprB</fullName>
        <ecNumber evidence="5">2.7.13.3</ecNumber>
    </recommendedName>
    <alternativeName>
        <fullName evidence="22">Mycobacterial persistence regulator B</fullName>
    </alternativeName>
</protein>
<evidence type="ECO:0000259" key="25">
    <source>
        <dbReference type="PROSITE" id="PS50885"/>
    </source>
</evidence>
<dbReference type="SMART" id="SM00387">
    <property type="entry name" value="HATPase_c"/>
    <property type="match status" value="1"/>
</dbReference>
<keyword evidence="12" id="KW-0378">Hydrolase</keyword>
<keyword evidence="14" id="KW-0460">Magnesium</keyword>
<keyword evidence="23" id="KW-0472">Membrane</keyword>
<evidence type="ECO:0000256" key="17">
    <source>
        <dbReference type="ARBA" id="ARBA00023012"/>
    </source>
</evidence>
<evidence type="ECO:0000256" key="13">
    <source>
        <dbReference type="ARBA" id="ARBA00022840"/>
    </source>
</evidence>
<evidence type="ECO:0000256" key="5">
    <source>
        <dbReference type="ARBA" id="ARBA00012438"/>
    </source>
</evidence>
<dbReference type="RefSeq" id="WP_242383592.1">
    <property type="nucleotide sequence ID" value="NZ_JAKRKC020000002.1"/>
</dbReference>
<keyword evidence="9 23" id="KW-0812">Transmembrane</keyword>
<keyword evidence="18" id="KW-0346">Stress response</keyword>
<organism evidence="26 27">
    <name type="scientific">Actinomadura luzonensis</name>
    <dbReference type="NCBI Taxonomy" id="2805427"/>
    <lineage>
        <taxon>Bacteria</taxon>
        <taxon>Bacillati</taxon>
        <taxon>Actinomycetota</taxon>
        <taxon>Actinomycetes</taxon>
        <taxon>Streptosporangiales</taxon>
        <taxon>Thermomonosporaceae</taxon>
        <taxon>Actinomadura</taxon>
    </lineage>
</organism>
<gene>
    <name evidence="26" type="ORF">MF672_039620</name>
</gene>
<evidence type="ECO:0000256" key="18">
    <source>
        <dbReference type="ARBA" id="ARBA00023016"/>
    </source>
</evidence>
<evidence type="ECO:0000256" key="4">
    <source>
        <dbReference type="ARBA" id="ARBA00004651"/>
    </source>
</evidence>
<feature type="transmembrane region" description="Helical" evidence="23">
    <location>
        <begin position="135"/>
        <end position="154"/>
    </location>
</feature>
<feature type="domain" description="HAMP" evidence="25">
    <location>
        <begin position="159"/>
        <end position="211"/>
    </location>
</feature>
<comment type="catalytic activity">
    <reaction evidence="1">
        <text>ATP + protein L-histidine = ADP + protein N-phospho-L-histidine.</text>
        <dbReference type="EC" id="2.7.13.3"/>
    </reaction>
</comment>
<dbReference type="Gene3D" id="3.30.565.10">
    <property type="entry name" value="Histidine kinase-like ATPase, C-terminal domain"/>
    <property type="match status" value="1"/>
</dbReference>
<keyword evidence="6" id="KW-1003">Cell membrane</keyword>
<dbReference type="InterPro" id="IPR004358">
    <property type="entry name" value="Sig_transdc_His_kin-like_C"/>
</dbReference>
<dbReference type="SUPFAM" id="SSF47384">
    <property type="entry name" value="Homodimeric domain of signal transducing histidine kinase"/>
    <property type="match status" value="1"/>
</dbReference>
<dbReference type="PANTHER" id="PTHR44936:SF9">
    <property type="entry name" value="SENSOR PROTEIN CREC"/>
    <property type="match status" value="1"/>
</dbReference>
<dbReference type="PROSITE" id="PS50885">
    <property type="entry name" value="HAMP"/>
    <property type="match status" value="1"/>
</dbReference>
<keyword evidence="27" id="KW-1185">Reference proteome</keyword>
<keyword evidence="19" id="KW-0843">Virulence</keyword>
<dbReference type="Pfam" id="PF00672">
    <property type="entry name" value="HAMP"/>
    <property type="match status" value="1"/>
</dbReference>